<dbReference type="EMBL" id="CP027860">
    <property type="protein sequence ID" value="AVP97376.1"/>
    <property type="molecule type" value="Genomic_DNA"/>
</dbReference>
<dbReference type="Gene3D" id="3.30.70.1070">
    <property type="entry name" value="Sporulation related repeat"/>
    <property type="match status" value="1"/>
</dbReference>
<evidence type="ECO:0000313" key="2">
    <source>
        <dbReference type="EMBL" id="AVP97376.1"/>
    </source>
</evidence>
<dbReference type="KEGG" id="xba:C7S18_09290"/>
<name>A0A2P1PR95_9GAMM</name>
<dbReference type="OrthoDB" id="5986009at2"/>
<evidence type="ECO:0000313" key="3">
    <source>
        <dbReference type="Proteomes" id="UP000241074"/>
    </source>
</evidence>
<dbReference type="SUPFAM" id="SSF110997">
    <property type="entry name" value="Sporulation related repeat"/>
    <property type="match status" value="1"/>
</dbReference>
<dbReference type="AlphaFoldDB" id="A0A2P1PR95"/>
<protein>
    <submittedName>
        <fullName evidence="2">SPOR domain-containing protein</fullName>
    </submittedName>
</protein>
<dbReference type="InterPro" id="IPR007730">
    <property type="entry name" value="SPOR-like_dom"/>
</dbReference>
<reference evidence="2 3" key="2">
    <citation type="submission" date="2018-03" db="EMBL/GenBank/DDBJ databases">
        <authorList>
            <person name="Keele B.F."/>
        </authorList>
    </citation>
    <scope>NUCLEOTIDE SEQUENCE [LARGE SCALE GENOMIC DNA]</scope>
    <source>
        <strain evidence="2 3">D13</strain>
    </source>
</reference>
<proteinExistence type="predicted"/>
<sequence>MFARVLFVLLLATNLGLAAWLWLAPKPSVAALPVTDPGVPQLVLLSEQMGGPAAAAEMAEAPMAPTDLARLSCTQLGPFGTQADLRRTMNALTPRVDRVQFRETRTTRSRGWWVYLPAFKDRSEALSAARNLSEKGIRDYYVVTAGDQQNTISLGLFRARENADRRVAELQGLGFAPSMTERTDELPEYWLEFAVVAGAPFNWRDVVPDTTDLVATPIECR</sequence>
<accession>A0A2P1PR95</accession>
<reference evidence="2 3" key="1">
    <citation type="submission" date="2018-03" db="EMBL/GenBank/DDBJ databases">
        <title>Ahniella affigens gen. nov., sp. nov., a gammaproteobacterium isolated from sandy soil near a stream.</title>
        <authorList>
            <person name="Ko Y."/>
            <person name="Kim J.-H."/>
        </authorList>
    </citation>
    <scope>NUCLEOTIDE SEQUENCE [LARGE SCALE GENOMIC DNA]</scope>
    <source>
        <strain evidence="2 3">D13</strain>
    </source>
</reference>
<dbReference type="RefSeq" id="WP_106891300.1">
    <property type="nucleotide sequence ID" value="NZ_CP027860.1"/>
</dbReference>
<feature type="domain" description="SPOR" evidence="1">
    <location>
        <begin position="106"/>
        <end position="183"/>
    </location>
</feature>
<keyword evidence="3" id="KW-1185">Reference proteome</keyword>
<dbReference type="InterPro" id="IPR036680">
    <property type="entry name" value="SPOR-like_sf"/>
</dbReference>
<organism evidence="2 3">
    <name type="scientific">Ahniella affigens</name>
    <dbReference type="NCBI Taxonomy" id="2021234"/>
    <lineage>
        <taxon>Bacteria</taxon>
        <taxon>Pseudomonadati</taxon>
        <taxon>Pseudomonadota</taxon>
        <taxon>Gammaproteobacteria</taxon>
        <taxon>Lysobacterales</taxon>
        <taxon>Rhodanobacteraceae</taxon>
        <taxon>Ahniella</taxon>
    </lineage>
</organism>
<dbReference type="Pfam" id="PF05036">
    <property type="entry name" value="SPOR"/>
    <property type="match status" value="1"/>
</dbReference>
<dbReference type="GO" id="GO:0042834">
    <property type="term" value="F:peptidoglycan binding"/>
    <property type="evidence" value="ECO:0007669"/>
    <property type="project" value="InterPro"/>
</dbReference>
<dbReference type="Proteomes" id="UP000241074">
    <property type="component" value="Chromosome"/>
</dbReference>
<evidence type="ECO:0000259" key="1">
    <source>
        <dbReference type="PROSITE" id="PS51724"/>
    </source>
</evidence>
<dbReference type="PROSITE" id="PS51724">
    <property type="entry name" value="SPOR"/>
    <property type="match status" value="1"/>
</dbReference>
<gene>
    <name evidence="2" type="ORF">C7S18_09290</name>
</gene>